<keyword evidence="2" id="KW-0472">Membrane</keyword>
<dbReference type="Proteomes" id="UP000605846">
    <property type="component" value="Unassembled WGS sequence"/>
</dbReference>
<keyword evidence="2" id="KW-1133">Transmembrane helix</keyword>
<feature type="transmembrane region" description="Helical" evidence="2">
    <location>
        <begin position="15"/>
        <end position="35"/>
    </location>
</feature>
<accession>A0A8H7ERW4</accession>
<gene>
    <name evidence="3" type="ORF">EC973_006053</name>
</gene>
<dbReference type="EMBL" id="JABAYA010000036">
    <property type="protein sequence ID" value="KAF7728500.1"/>
    <property type="molecule type" value="Genomic_DNA"/>
</dbReference>
<dbReference type="AlphaFoldDB" id="A0A8H7ERW4"/>
<dbReference type="OrthoDB" id="2359716at2759"/>
<keyword evidence="2" id="KW-0812">Transmembrane</keyword>
<protein>
    <submittedName>
        <fullName evidence="3">Uncharacterized protein</fullName>
    </submittedName>
</protein>
<organism evidence="3 4">
    <name type="scientific">Apophysomyces ossiformis</name>
    <dbReference type="NCBI Taxonomy" id="679940"/>
    <lineage>
        <taxon>Eukaryota</taxon>
        <taxon>Fungi</taxon>
        <taxon>Fungi incertae sedis</taxon>
        <taxon>Mucoromycota</taxon>
        <taxon>Mucoromycotina</taxon>
        <taxon>Mucoromycetes</taxon>
        <taxon>Mucorales</taxon>
        <taxon>Mucorineae</taxon>
        <taxon>Mucoraceae</taxon>
        <taxon>Apophysomyces</taxon>
    </lineage>
</organism>
<sequence>MSFSSKLADVAQKSVVLFLAGTTVYYVANIGSLVNHRLQLKKEGKLQEELARLHELAEARNNNGDSLHAETETTPTPIPAVEQPGDMSSK</sequence>
<comment type="caution">
    <text evidence="3">The sequence shown here is derived from an EMBL/GenBank/DDBJ whole genome shotgun (WGS) entry which is preliminary data.</text>
</comment>
<proteinExistence type="predicted"/>
<evidence type="ECO:0000313" key="4">
    <source>
        <dbReference type="Proteomes" id="UP000605846"/>
    </source>
</evidence>
<evidence type="ECO:0000256" key="1">
    <source>
        <dbReference type="SAM" id="MobiDB-lite"/>
    </source>
</evidence>
<evidence type="ECO:0000256" key="2">
    <source>
        <dbReference type="SAM" id="Phobius"/>
    </source>
</evidence>
<name>A0A8H7ERW4_9FUNG</name>
<keyword evidence="4" id="KW-1185">Reference proteome</keyword>
<feature type="region of interest" description="Disordered" evidence="1">
    <location>
        <begin position="60"/>
        <end position="90"/>
    </location>
</feature>
<evidence type="ECO:0000313" key="3">
    <source>
        <dbReference type="EMBL" id="KAF7728500.1"/>
    </source>
</evidence>
<reference evidence="3" key="1">
    <citation type="submission" date="2020-01" db="EMBL/GenBank/DDBJ databases">
        <title>Genome Sequencing of Three Apophysomyces-Like Fungal Strains Confirms a Novel Fungal Genus in the Mucoromycota with divergent Burkholderia-like Endosymbiotic Bacteria.</title>
        <authorList>
            <person name="Stajich J.E."/>
            <person name="Macias A.M."/>
            <person name="Carter-House D."/>
            <person name="Lovett B."/>
            <person name="Kasson L.R."/>
            <person name="Berry K."/>
            <person name="Grigoriev I."/>
            <person name="Chang Y."/>
            <person name="Spatafora J."/>
            <person name="Kasson M.T."/>
        </authorList>
    </citation>
    <scope>NUCLEOTIDE SEQUENCE</scope>
    <source>
        <strain evidence="3">NRRL A-21654</strain>
    </source>
</reference>